<protein>
    <submittedName>
        <fullName evidence="1">Uncharacterized protein</fullName>
    </submittedName>
</protein>
<dbReference type="OrthoDB" id="5104731at2759"/>
<sequence length="61" mass="6730">MASVNILKPISFHPEAWGAIPDDINCEKYFVPPTDPAYDERHALSAALSNWEENGNEAETG</sequence>
<proteinExistence type="predicted"/>
<evidence type="ECO:0000313" key="2">
    <source>
        <dbReference type="Proteomes" id="UP001147733"/>
    </source>
</evidence>
<dbReference type="Proteomes" id="UP001147733">
    <property type="component" value="Unassembled WGS sequence"/>
</dbReference>
<reference evidence="1" key="2">
    <citation type="journal article" date="2023" name="IMA Fungus">
        <title>Comparative genomic study of the Penicillium genus elucidates a diverse pangenome and 15 lateral gene transfer events.</title>
        <authorList>
            <person name="Petersen C."/>
            <person name="Sorensen T."/>
            <person name="Nielsen M.R."/>
            <person name="Sondergaard T.E."/>
            <person name="Sorensen J.L."/>
            <person name="Fitzpatrick D.A."/>
            <person name="Frisvad J.C."/>
            <person name="Nielsen K.L."/>
        </authorList>
    </citation>
    <scope>NUCLEOTIDE SEQUENCE</scope>
    <source>
        <strain evidence="1">IBT 23319</strain>
    </source>
</reference>
<comment type="caution">
    <text evidence="1">The sequence shown here is derived from an EMBL/GenBank/DDBJ whole genome shotgun (WGS) entry which is preliminary data.</text>
</comment>
<gene>
    <name evidence="1" type="ORF">N7469_006745</name>
</gene>
<keyword evidence="2" id="KW-1185">Reference proteome</keyword>
<evidence type="ECO:0000313" key="1">
    <source>
        <dbReference type="EMBL" id="KAJ5226739.1"/>
    </source>
</evidence>
<dbReference type="GeneID" id="81384830"/>
<dbReference type="RefSeq" id="XP_056499104.1">
    <property type="nucleotide sequence ID" value="XM_056645663.1"/>
</dbReference>
<organism evidence="1 2">
    <name type="scientific">Penicillium citrinum</name>
    <dbReference type="NCBI Taxonomy" id="5077"/>
    <lineage>
        <taxon>Eukaryota</taxon>
        <taxon>Fungi</taxon>
        <taxon>Dikarya</taxon>
        <taxon>Ascomycota</taxon>
        <taxon>Pezizomycotina</taxon>
        <taxon>Eurotiomycetes</taxon>
        <taxon>Eurotiomycetidae</taxon>
        <taxon>Eurotiales</taxon>
        <taxon>Aspergillaceae</taxon>
        <taxon>Penicillium</taxon>
    </lineage>
</organism>
<accession>A0A9W9NV67</accession>
<dbReference type="EMBL" id="JAPQKT010000006">
    <property type="protein sequence ID" value="KAJ5226739.1"/>
    <property type="molecule type" value="Genomic_DNA"/>
</dbReference>
<dbReference type="AlphaFoldDB" id="A0A9W9NV67"/>
<reference evidence="1" key="1">
    <citation type="submission" date="2022-11" db="EMBL/GenBank/DDBJ databases">
        <authorList>
            <person name="Petersen C."/>
        </authorList>
    </citation>
    <scope>NUCLEOTIDE SEQUENCE</scope>
    <source>
        <strain evidence="1">IBT 23319</strain>
    </source>
</reference>
<name>A0A9W9NV67_PENCI</name>